<dbReference type="GO" id="GO:0016758">
    <property type="term" value="F:hexosyltransferase activity"/>
    <property type="evidence" value="ECO:0007669"/>
    <property type="project" value="TreeGrafter"/>
</dbReference>
<dbReference type="Pfam" id="PF03808">
    <property type="entry name" value="Glyco_tran_WecG"/>
    <property type="match status" value="1"/>
</dbReference>
<reference evidence="3" key="1">
    <citation type="journal article" date="2018" name="Int. J. Syst. Evol. Microbiol.">
        <title>Neptunicella marina gen. nov., sp. nov., isolated from surface seawater.</title>
        <authorList>
            <person name="Liu X."/>
            <person name="Lai Q."/>
            <person name="Du Y."/>
            <person name="Zhang X."/>
            <person name="Liu Z."/>
            <person name="Sun F."/>
            <person name="Shao Z."/>
        </authorList>
    </citation>
    <scope>NUCLEOTIDE SEQUENCE</scope>
    <source>
        <strain evidence="3">S27-2</strain>
    </source>
</reference>
<evidence type="ECO:0000256" key="1">
    <source>
        <dbReference type="ARBA" id="ARBA00022676"/>
    </source>
</evidence>
<dbReference type="NCBIfam" id="TIGR00696">
    <property type="entry name" value="wecG_tagA_cpsF"/>
    <property type="match status" value="1"/>
</dbReference>
<dbReference type="CDD" id="cd06533">
    <property type="entry name" value="Glyco_transf_WecG_TagA"/>
    <property type="match status" value="1"/>
</dbReference>
<sequence>MTLADIVFTQVGGLRTACVTRKQLVELITAHATRNHTSAASIDPMLIFSTNGHSISIANRDKTMGALLNQADLLHADGQSVVLFSRYFSEHPIPERSATTDMIHDVPQMSPLRLRHFLLGAKQSTVEKCADTLADMHSNFVIAGTHHGYFSQQQEDELIEKINQVRPDVLWVGLGKPKEQLFALRHKHHLKVPVVISCGGCFNFVTGEYKRAPQAMQEMGLEWLHRAVTEPRKLLWRYLTTNPHAVFCAVKHRHRQSLR</sequence>
<evidence type="ECO:0000313" key="4">
    <source>
        <dbReference type="Proteomes" id="UP000601768"/>
    </source>
</evidence>
<protein>
    <submittedName>
        <fullName evidence="3">WecB/TagA/CpsF family glycosyltransferase</fullName>
    </submittedName>
</protein>
<evidence type="ECO:0000256" key="2">
    <source>
        <dbReference type="ARBA" id="ARBA00022679"/>
    </source>
</evidence>
<comment type="caution">
    <text evidence="3">The sequence shown here is derived from an EMBL/GenBank/DDBJ whole genome shotgun (WGS) entry which is preliminary data.</text>
</comment>
<organism evidence="3 4">
    <name type="scientific">Neptunicella marina</name>
    <dbReference type="NCBI Taxonomy" id="2125989"/>
    <lineage>
        <taxon>Bacteria</taxon>
        <taxon>Pseudomonadati</taxon>
        <taxon>Pseudomonadota</taxon>
        <taxon>Gammaproteobacteria</taxon>
        <taxon>Alteromonadales</taxon>
        <taxon>Alteromonadaceae</taxon>
        <taxon>Neptunicella</taxon>
    </lineage>
</organism>
<gene>
    <name evidence="3" type="ORF">H8B19_17350</name>
</gene>
<reference evidence="3" key="2">
    <citation type="submission" date="2020-08" db="EMBL/GenBank/DDBJ databases">
        <authorList>
            <person name="Lai Q."/>
        </authorList>
    </citation>
    <scope>NUCLEOTIDE SEQUENCE</scope>
    <source>
        <strain evidence="3">S27-2</strain>
    </source>
</reference>
<evidence type="ECO:0000313" key="3">
    <source>
        <dbReference type="EMBL" id="MBC3767649.1"/>
    </source>
</evidence>
<keyword evidence="4" id="KW-1185">Reference proteome</keyword>
<dbReference type="PANTHER" id="PTHR34136:SF1">
    <property type="entry name" value="UDP-N-ACETYL-D-MANNOSAMINURONIC ACID TRANSFERASE"/>
    <property type="match status" value="1"/>
</dbReference>
<dbReference type="Proteomes" id="UP000601768">
    <property type="component" value="Unassembled WGS sequence"/>
</dbReference>
<proteinExistence type="predicted"/>
<dbReference type="PANTHER" id="PTHR34136">
    <property type="match status" value="1"/>
</dbReference>
<keyword evidence="1" id="KW-0328">Glycosyltransferase</keyword>
<dbReference type="AlphaFoldDB" id="A0A8J6M1A4"/>
<dbReference type="EMBL" id="JACNEP010000022">
    <property type="protein sequence ID" value="MBC3767649.1"/>
    <property type="molecule type" value="Genomic_DNA"/>
</dbReference>
<dbReference type="RefSeq" id="WP_186508285.1">
    <property type="nucleotide sequence ID" value="NZ_JACNEP010000022.1"/>
</dbReference>
<keyword evidence="2" id="KW-0808">Transferase</keyword>
<name>A0A8J6M1A4_9ALTE</name>
<dbReference type="InterPro" id="IPR004629">
    <property type="entry name" value="WecG_TagA_CpsF"/>
</dbReference>
<accession>A0A8J6M1A4</accession>